<dbReference type="RefSeq" id="WP_103154283.1">
    <property type="nucleotide sequence ID" value="NZ_CP026108.1"/>
</dbReference>
<dbReference type="AlphaFoldDB" id="A0AAN1JMJ6"/>
<gene>
    <name evidence="4" type="ORF">C2L64_48450</name>
</gene>
<dbReference type="Proteomes" id="UP000236649">
    <property type="component" value="Chromosome 4"/>
</dbReference>
<proteinExistence type="predicted"/>
<organism evidence="4 5">
    <name type="scientific">Paraburkholderia hospita</name>
    <dbReference type="NCBI Taxonomy" id="169430"/>
    <lineage>
        <taxon>Bacteria</taxon>
        <taxon>Pseudomonadati</taxon>
        <taxon>Pseudomonadota</taxon>
        <taxon>Betaproteobacteria</taxon>
        <taxon>Burkholderiales</taxon>
        <taxon>Burkholderiaceae</taxon>
        <taxon>Paraburkholderia</taxon>
    </lineage>
</organism>
<dbReference type="PANTHER" id="PTHR30007:SF0">
    <property type="entry name" value="TRANSPOSASE"/>
    <property type="match status" value="1"/>
</dbReference>
<evidence type="ECO:0000256" key="1">
    <source>
        <dbReference type="SAM" id="Phobius"/>
    </source>
</evidence>
<dbReference type="GO" id="GO:0006313">
    <property type="term" value="P:DNA transposition"/>
    <property type="evidence" value="ECO:0007669"/>
    <property type="project" value="InterPro"/>
</dbReference>
<dbReference type="Pfam" id="PF13340">
    <property type="entry name" value="DUF4096"/>
    <property type="match status" value="1"/>
</dbReference>
<feature type="transmembrane region" description="Helical" evidence="1">
    <location>
        <begin position="247"/>
        <end position="267"/>
    </location>
</feature>
<dbReference type="GeneID" id="55536089"/>
<dbReference type="PANTHER" id="PTHR30007">
    <property type="entry name" value="PHP DOMAIN PROTEIN"/>
    <property type="match status" value="1"/>
</dbReference>
<dbReference type="InterPro" id="IPR025161">
    <property type="entry name" value="IS402-like_dom"/>
</dbReference>
<dbReference type="GO" id="GO:0003677">
    <property type="term" value="F:DNA binding"/>
    <property type="evidence" value="ECO:0007669"/>
    <property type="project" value="InterPro"/>
</dbReference>
<evidence type="ECO:0000313" key="4">
    <source>
        <dbReference type="EMBL" id="AUT76053.1"/>
    </source>
</evidence>
<reference evidence="4 5" key="1">
    <citation type="submission" date="2018-01" db="EMBL/GenBank/DDBJ databases">
        <title>Species boundaries and ecological features among Paraburkholderia terrae DSMZ17804T, P. hospita DSMZ17164T and P. caribensis DSMZ13236T.</title>
        <authorList>
            <person name="Pratama A.A."/>
        </authorList>
    </citation>
    <scope>NUCLEOTIDE SEQUENCE [LARGE SCALE GENOMIC DNA]</scope>
    <source>
        <strain evidence="4 5">DSM 17164</strain>
    </source>
</reference>
<dbReference type="NCBIfam" id="NF033580">
    <property type="entry name" value="transpos_IS5_3"/>
    <property type="match status" value="1"/>
</dbReference>
<protein>
    <submittedName>
        <fullName evidence="4">IS5/IS1182 family transposase</fullName>
    </submittedName>
</protein>
<dbReference type="InterPro" id="IPR002559">
    <property type="entry name" value="Transposase_11"/>
</dbReference>
<evidence type="ECO:0000259" key="3">
    <source>
        <dbReference type="Pfam" id="PF13340"/>
    </source>
</evidence>
<feature type="domain" description="Transposase IS4-like" evidence="2">
    <location>
        <begin position="102"/>
        <end position="257"/>
    </location>
</feature>
<dbReference type="Pfam" id="PF01609">
    <property type="entry name" value="DDE_Tnp_1"/>
    <property type="match status" value="1"/>
</dbReference>
<accession>A0AAN1JMJ6</accession>
<keyword evidence="1" id="KW-0812">Transmembrane</keyword>
<keyword evidence="1" id="KW-0472">Membrane</keyword>
<sequence length="270" mass="30981">MTRERRKPYPTDVSDEEWCFVAPYLTLMEKDAPQRKYELREMFNALRWIVRAGAPWRLLPNNFPPWELVYQQTQRWLRAGCFEDIVSDMRSIIRVAQGRQGQPSAVILDGRTLQSTCESGPRAGYDGYKRKRGSKVHIAVDTLGQLLAVHVTPANEQERAQVAELARQVQQVTGETVKVAFADQGYTGEEPAQAARDQGIELQVVKLDEAKKGFVLLPRRWVVERSFGWLNRFRRLARDYERLPETLAGLHFVVFAMLMLVHVVPALQST</sequence>
<keyword evidence="1" id="KW-1133">Transmembrane helix</keyword>
<dbReference type="GO" id="GO:0004803">
    <property type="term" value="F:transposase activity"/>
    <property type="evidence" value="ECO:0007669"/>
    <property type="project" value="InterPro"/>
</dbReference>
<name>A0AAN1JMJ6_9BURK</name>
<evidence type="ECO:0000313" key="5">
    <source>
        <dbReference type="Proteomes" id="UP000236649"/>
    </source>
</evidence>
<dbReference type="EMBL" id="CP026108">
    <property type="protein sequence ID" value="AUT76053.1"/>
    <property type="molecule type" value="Genomic_DNA"/>
</dbReference>
<feature type="domain" description="Insertion element IS402-like" evidence="3">
    <location>
        <begin position="13"/>
        <end position="85"/>
    </location>
</feature>
<evidence type="ECO:0000259" key="2">
    <source>
        <dbReference type="Pfam" id="PF01609"/>
    </source>
</evidence>
<dbReference type="KEGG" id="phs:C2L64_48450"/>